<dbReference type="Ensembl" id="ENSOSIT00000036171.1">
    <property type="protein sequence ID" value="ENSOSIP00000034320.1"/>
    <property type="gene ID" value="ENSOSIG00000016913.1"/>
</dbReference>
<feature type="domain" description="SH3" evidence="8">
    <location>
        <begin position="163"/>
        <end position="222"/>
    </location>
</feature>
<dbReference type="AlphaFoldDB" id="A0A8C7YZ91"/>
<dbReference type="SMART" id="SM00325">
    <property type="entry name" value="RhoGEF"/>
    <property type="match status" value="1"/>
</dbReference>
<dbReference type="InterPro" id="IPR046376">
    <property type="entry name" value="PH_Cool_Pix"/>
</dbReference>
<reference evidence="12" key="1">
    <citation type="submission" date="2025-08" db="UniProtKB">
        <authorList>
            <consortium name="Ensembl"/>
        </authorList>
    </citation>
    <scope>IDENTIFICATION</scope>
</reference>
<name>A0A8C7YZ91_9TELE</name>
<dbReference type="Gene3D" id="1.10.418.10">
    <property type="entry name" value="Calponin-like domain"/>
    <property type="match status" value="1"/>
</dbReference>
<dbReference type="InterPro" id="IPR001331">
    <property type="entry name" value="GDS_CDC24_CS"/>
</dbReference>
<dbReference type="Proteomes" id="UP000694383">
    <property type="component" value="Unplaced"/>
</dbReference>
<dbReference type="SMART" id="SM00233">
    <property type="entry name" value="PH"/>
    <property type="match status" value="1"/>
</dbReference>
<dbReference type="InterPro" id="IPR036872">
    <property type="entry name" value="CH_dom_sf"/>
</dbReference>
<evidence type="ECO:0000256" key="1">
    <source>
        <dbReference type="ARBA" id="ARBA00004510"/>
    </source>
</evidence>
<sequence>MNSAEQTVTWLITLGVLESPKKSISDPEAFLQSSLKDGVVLCRLLERLNPGATEKIYPEPKNDGECLSNIKEFLKGCTSFRVEPFEASDLLLGLNFSKVLNSLVALNKVTADIGVGSDSVCARHSSAHRIKSFESLSSQASLGRSSKLLQSQFRSLDMSENSGQQLLVKARFNFQQTNEDELTFNKGDIINVTRQEEGGWWEGTFSGRTGWFPSNYVREVKGSDKQVSPKSGTLKSPPKGFEPPAISKTYYNLVLQNILETETAYSKDIQSLLTNYLRPLQNSDKLSSSDVALILGNMEEINTFQQMLVQSLEECTKLPENHQRVGSFFLNLMPQMKALYIGYCSNHPSAVNVLTQHSEALGEFMEGRGAVSPGILTLTTGLSKPFMRLDKYPTLLKELERHMEEIHLDRPDIQKCMVSFKNLSAQCQEVRKRKELELQILTESIRLWEGDDIKTLGSVIYMSQVLVQSPMTEEKSERYLLLFPHVLLMLSASPRMSGFIFQGKLPLTGMMVTKLEDCEAHKNTFELNGMTSQCDPKYRAVEMTGSALNNSVRLPAGTLFDRLQVICTNQQDLQDWVEHLTRQIKHATATAPSHKPLTVPCHTLPSHPVTPSRHAEGRAMTVAPTYHTLPHPSSHGTSHSTMMWGPLEPPNTPKPWSLSCLRPAPPLRPSAALCYKEDLSKSPKSVKKLLPKRKPERKQSEEEFALRKSTAALEEDAQILKVIEAYCTSAKTRQTLNSSKKSLVDVVYALRDEVQELKQDNKKMKRTLEEEQRARKDLEKVVRRVLMSINDPTWDETNL</sequence>
<dbReference type="Gene3D" id="2.30.30.40">
    <property type="entry name" value="SH3 Domains"/>
    <property type="match status" value="1"/>
</dbReference>
<dbReference type="InterPro" id="IPR001452">
    <property type="entry name" value="SH3_domain"/>
</dbReference>
<dbReference type="InterPro" id="IPR036028">
    <property type="entry name" value="SH3-like_dom_sf"/>
</dbReference>
<evidence type="ECO:0000256" key="3">
    <source>
        <dbReference type="ARBA" id="ARBA00022658"/>
    </source>
</evidence>
<dbReference type="SMART" id="SM00033">
    <property type="entry name" value="CH"/>
    <property type="match status" value="1"/>
</dbReference>
<dbReference type="GO" id="GO:0035556">
    <property type="term" value="P:intracellular signal transduction"/>
    <property type="evidence" value="ECO:0007669"/>
    <property type="project" value="InterPro"/>
</dbReference>
<dbReference type="InterPro" id="IPR035789">
    <property type="entry name" value="BetaPIX_SH3"/>
</dbReference>
<evidence type="ECO:0000313" key="13">
    <source>
        <dbReference type="Proteomes" id="UP000694383"/>
    </source>
</evidence>
<dbReference type="PANTHER" id="PTHR46026">
    <property type="entry name" value="RHO-TYPE GUANINE NUCLEOTIDE EXCHANGE FACTOR, ISOFORM F"/>
    <property type="match status" value="1"/>
</dbReference>
<dbReference type="GO" id="GO:0030032">
    <property type="term" value="P:lamellipodium assembly"/>
    <property type="evidence" value="ECO:0007669"/>
    <property type="project" value="TreeGrafter"/>
</dbReference>
<dbReference type="InterPro" id="IPR035899">
    <property type="entry name" value="DBL_dom_sf"/>
</dbReference>
<dbReference type="Pfam" id="PF00621">
    <property type="entry name" value="RhoGEF"/>
    <property type="match status" value="1"/>
</dbReference>
<dbReference type="Pfam" id="PF16614">
    <property type="entry name" value="RhoGEF67_u2"/>
    <property type="match status" value="1"/>
</dbReference>
<dbReference type="PROSITE" id="PS50010">
    <property type="entry name" value="DH_2"/>
    <property type="match status" value="1"/>
</dbReference>
<dbReference type="SUPFAM" id="SSF47576">
    <property type="entry name" value="Calponin-homology domain, CH-domain"/>
    <property type="match status" value="1"/>
</dbReference>
<dbReference type="InterPro" id="IPR000219">
    <property type="entry name" value="DH_dom"/>
</dbReference>
<dbReference type="PROSITE" id="PS50002">
    <property type="entry name" value="SH3"/>
    <property type="match status" value="1"/>
</dbReference>
<organism evidence="12 13">
    <name type="scientific">Oryzias sinensis</name>
    <name type="common">Chinese medaka</name>
    <dbReference type="NCBI Taxonomy" id="183150"/>
    <lineage>
        <taxon>Eukaryota</taxon>
        <taxon>Metazoa</taxon>
        <taxon>Chordata</taxon>
        <taxon>Craniata</taxon>
        <taxon>Vertebrata</taxon>
        <taxon>Euteleostomi</taxon>
        <taxon>Actinopterygii</taxon>
        <taxon>Neopterygii</taxon>
        <taxon>Teleostei</taxon>
        <taxon>Neoteleostei</taxon>
        <taxon>Acanthomorphata</taxon>
        <taxon>Ovalentaria</taxon>
        <taxon>Atherinomorphae</taxon>
        <taxon>Beloniformes</taxon>
        <taxon>Adrianichthyidae</taxon>
        <taxon>Oryziinae</taxon>
        <taxon>Oryzias</taxon>
    </lineage>
</organism>
<dbReference type="Pfam" id="PF00307">
    <property type="entry name" value="CH"/>
    <property type="match status" value="1"/>
</dbReference>
<dbReference type="PROSITE" id="PS50021">
    <property type="entry name" value="CH"/>
    <property type="match status" value="1"/>
</dbReference>
<evidence type="ECO:0000313" key="12">
    <source>
        <dbReference type="Ensembl" id="ENSOSIP00000034320.1"/>
    </source>
</evidence>
<dbReference type="GO" id="GO:0030027">
    <property type="term" value="C:lamellipodium"/>
    <property type="evidence" value="ECO:0007669"/>
    <property type="project" value="UniProtKB-SubCell"/>
</dbReference>
<keyword evidence="13" id="KW-1185">Reference proteome</keyword>
<keyword evidence="6" id="KW-0175">Coiled coil</keyword>
<dbReference type="CDD" id="cd12061">
    <property type="entry name" value="SH3_betaPIX"/>
    <property type="match status" value="1"/>
</dbReference>
<dbReference type="Pfam" id="PF16523">
    <property type="entry name" value="betaPIX_CC"/>
    <property type="match status" value="1"/>
</dbReference>
<dbReference type="SUPFAM" id="SSF50044">
    <property type="entry name" value="SH3-domain"/>
    <property type="match status" value="1"/>
</dbReference>
<proteinExistence type="predicted"/>
<keyword evidence="2 5" id="KW-0728">SH3 domain</keyword>
<dbReference type="InterPro" id="IPR011993">
    <property type="entry name" value="PH-like_dom_sf"/>
</dbReference>
<keyword evidence="4" id="KW-0966">Cell projection</keyword>
<dbReference type="SUPFAM" id="SSF50729">
    <property type="entry name" value="PH domain-like"/>
    <property type="match status" value="1"/>
</dbReference>
<dbReference type="FunFam" id="2.30.30.40:FF:000034">
    <property type="entry name" value="Rho guanine nucleotide exchange factor (GEF) 7"/>
    <property type="match status" value="1"/>
</dbReference>
<dbReference type="PROSITE" id="PS50003">
    <property type="entry name" value="PH_DOMAIN"/>
    <property type="match status" value="1"/>
</dbReference>
<dbReference type="Pfam" id="PF16615">
    <property type="entry name" value="RhoGEF67_u1"/>
    <property type="match status" value="1"/>
</dbReference>
<evidence type="ECO:0000256" key="2">
    <source>
        <dbReference type="ARBA" id="ARBA00022443"/>
    </source>
</evidence>
<evidence type="ECO:0000259" key="9">
    <source>
        <dbReference type="PROSITE" id="PS50003"/>
    </source>
</evidence>
<dbReference type="Gene3D" id="1.20.900.10">
    <property type="entry name" value="Dbl homology (DH) domain"/>
    <property type="match status" value="1"/>
</dbReference>
<feature type="domain" description="Calponin-homology (CH)" evidence="11">
    <location>
        <begin position="1"/>
        <end position="111"/>
    </location>
</feature>
<dbReference type="InterPro" id="IPR001715">
    <property type="entry name" value="CH_dom"/>
</dbReference>
<feature type="region of interest" description="Disordered" evidence="7">
    <location>
        <begin position="593"/>
        <end position="613"/>
    </location>
</feature>
<dbReference type="PRINTS" id="PR00452">
    <property type="entry name" value="SH3DOMAIN"/>
</dbReference>
<dbReference type="Pfam" id="PF07653">
    <property type="entry name" value="SH3_2"/>
    <property type="match status" value="1"/>
</dbReference>
<dbReference type="GO" id="GO:0005085">
    <property type="term" value="F:guanyl-nucleotide exchange factor activity"/>
    <property type="evidence" value="ECO:0007669"/>
    <property type="project" value="UniProtKB-KW"/>
</dbReference>
<reference evidence="12" key="2">
    <citation type="submission" date="2025-09" db="UniProtKB">
        <authorList>
            <consortium name="Ensembl"/>
        </authorList>
    </citation>
    <scope>IDENTIFICATION</scope>
</reference>
<evidence type="ECO:0000256" key="6">
    <source>
        <dbReference type="SAM" id="Coils"/>
    </source>
</evidence>
<dbReference type="PANTHER" id="PTHR46026:SF3">
    <property type="entry name" value="RHO GUANINE NUCLEOTIDE EXCHANGE FACTOR 7"/>
    <property type="match status" value="1"/>
</dbReference>
<feature type="domain" description="PH" evidence="9">
    <location>
        <begin position="452"/>
        <end position="585"/>
    </location>
</feature>
<evidence type="ECO:0000259" key="11">
    <source>
        <dbReference type="PROSITE" id="PS50021"/>
    </source>
</evidence>
<dbReference type="FunFam" id="1.20.900.10:FF:000016">
    <property type="entry name" value="Rho guanine nucleotide exchange factor 6"/>
    <property type="match status" value="1"/>
</dbReference>
<dbReference type="GeneTree" id="ENSGT00940000155360"/>
<evidence type="ECO:0000256" key="4">
    <source>
        <dbReference type="ARBA" id="ARBA00023273"/>
    </source>
</evidence>
<dbReference type="InterPro" id="IPR032409">
    <property type="entry name" value="GEF6/7_CC"/>
</dbReference>
<evidence type="ECO:0000256" key="7">
    <source>
        <dbReference type="SAM" id="MobiDB-lite"/>
    </source>
</evidence>
<evidence type="ECO:0000256" key="5">
    <source>
        <dbReference type="PROSITE-ProRule" id="PRU00192"/>
    </source>
</evidence>
<accession>A0A8C7YZ91</accession>
<dbReference type="Gene3D" id="1.20.5.390">
    <property type="entry name" value="L1 transposable element, trimerization domain"/>
    <property type="match status" value="1"/>
</dbReference>
<keyword evidence="3" id="KW-0344">Guanine-nucleotide releasing factor</keyword>
<dbReference type="PROSITE" id="PS00741">
    <property type="entry name" value="DH_1"/>
    <property type="match status" value="1"/>
</dbReference>
<evidence type="ECO:0000259" key="8">
    <source>
        <dbReference type="PROSITE" id="PS50002"/>
    </source>
</evidence>
<feature type="coiled-coil region" evidence="6">
    <location>
        <begin position="747"/>
        <end position="784"/>
    </location>
</feature>
<dbReference type="CDD" id="cd00160">
    <property type="entry name" value="RhoGEF"/>
    <property type="match status" value="1"/>
</dbReference>
<protein>
    <submittedName>
        <fullName evidence="12">Rho guanine nucleotide exchange factor (GEF) 7a</fullName>
    </submittedName>
</protein>
<dbReference type="SMART" id="SM00326">
    <property type="entry name" value="SH3"/>
    <property type="match status" value="1"/>
</dbReference>
<comment type="subcellular location">
    <subcellularLocation>
        <location evidence="1">Cell projection</location>
        <location evidence="1">Lamellipodium</location>
    </subcellularLocation>
</comment>
<dbReference type="CDD" id="cd01225">
    <property type="entry name" value="PH_Cool_Pix"/>
    <property type="match status" value="1"/>
</dbReference>
<dbReference type="FunFam" id="1.20.5.390:FF:000001">
    <property type="entry name" value="rho guanine nucleotide exchange factor 7 isoform X1"/>
    <property type="match status" value="1"/>
</dbReference>
<dbReference type="SUPFAM" id="SSF48065">
    <property type="entry name" value="DBL homology domain (DH-domain)"/>
    <property type="match status" value="1"/>
</dbReference>
<dbReference type="Gene3D" id="2.30.29.30">
    <property type="entry name" value="Pleckstrin-homology domain (PH domain)/Phosphotyrosine-binding domain (PTB)"/>
    <property type="match status" value="1"/>
</dbReference>
<evidence type="ECO:0000259" key="10">
    <source>
        <dbReference type="PROSITE" id="PS50010"/>
    </source>
</evidence>
<feature type="domain" description="DH" evidence="10">
    <location>
        <begin position="250"/>
        <end position="430"/>
    </location>
</feature>
<dbReference type="GO" id="GO:0005737">
    <property type="term" value="C:cytoplasm"/>
    <property type="evidence" value="ECO:0007669"/>
    <property type="project" value="TreeGrafter"/>
</dbReference>
<dbReference type="InterPro" id="IPR001849">
    <property type="entry name" value="PH_domain"/>
</dbReference>